<comment type="caution">
    <text evidence="2">The sequence shown here is derived from an EMBL/GenBank/DDBJ whole genome shotgun (WGS) entry which is preliminary data.</text>
</comment>
<sequence length="177" mass="19903">MANIIHDIISLEVSTYLHSMEAMYNGWRFAPPESDDATTYLPSGTVPSPFPTPPAPPISTLADHRSTPHAILEDRDQHYLICFLPNKAGIILDDPILISKPELTHTHPHLIRAWDAQQQHKQTEAARRDHKFQTFLRDFQSNRTLRPPTPLPPPRHDRTPDKGRKGGRVCALCKGGG</sequence>
<feature type="compositionally biased region" description="Basic and acidic residues" evidence="1">
    <location>
        <begin position="154"/>
        <end position="164"/>
    </location>
</feature>
<protein>
    <submittedName>
        <fullName evidence="2">Uncharacterized protein</fullName>
    </submittedName>
</protein>
<dbReference type="AlphaFoldDB" id="A0A9W8ZEI2"/>
<dbReference type="Proteomes" id="UP001140510">
    <property type="component" value="Unassembled WGS sequence"/>
</dbReference>
<dbReference type="OrthoDB" id="3754550at2759"/>
<organism evidence="2 3">
    <name type="scientific">Didymella pomorum</name>
    <dbReference type="NCBI Taxonomy" id="749634"/>
    <lineage>
        <taxon>Eukaryota</taxon>
        <taxon>Fungi</taxon>
        <taxon>Dikarya</taxon>
        <taxon>Ascomycota</taxon>
        <taxon>Pezizomycotina</taxon>
        <taxon>Dothideomycetes</taxon>
        <taxon>Pleosporomycetidae</taxon>
        <taxon>Pleosporales</taxon>
        <taxon>Pleosporineae</taxon>
        <taxon>Didymellaceae</taxon>
        <taxon>Didymella</taxon>
    </lineage>
</organism>
<gene>
    <name evidence="2" type="ORF">N0V91_005441</name>
</gene>
<reference evidence="2" key="1">
    <citation type="submission" date="2022-10" db="EMBL/GenBank/DDBJ databases">
        <title>Tapping the CABI collections for fungal endophytes: first genome assemblies for Collariella, Neodidymelliopsis, Ascochyta clinopodiicola, Didymella pomorum, Didymosphaeria variabile, Neocosmospora piperis and Neocucurbitaria cava.</title>
        <authorList>
            <person name="Hill R."/>
        </authorList>
    </citation>
    <scope>NUCLEOTIDE SEQUENCE</scope>
    <source>
        <strain evidence="2">IMI 355091</strain>
    </source>
</reference>
<accession>A0A9W8ZEI2</accession>
<keyword evidence="3" id="KW-1185">Reference proteome</keyword>
<dbReference type="EMBL" id="JAPEVA010000037">
    <property type="protein sequence ID" value="KAJ4405079.1"/>
    <property type="molecule type" value="Genomic_DNA"/>
</dbReference>
<evidence type="ECO:0000256" key="1">
    <source>
        <dbReference type="SAM" id="MobiDB-lite"/>
    </source>
</evidence>
<feature type="region of interest" description="Disordered" evidence="1">
    <location>
        <begin position="139"/>
        <end position="167"/>
    </location>
</feature>
<proteinExistence type="predicted"/>
<name>A0A9W8ZEI2_9PLEO</name>
<evidence type="ECO:0000313" key="2">
    <source>
        <dbReference type="EMBL" id="KAJ4405079.1"/>
    </source>
</evidence>
<evidence type="ECO:0000313" key="3">
    <source>
        <dbReference type="Proteomes" id="UP001140510"/>
    </source>
</evidence>